<dbReference type="EMBL" id="FOSQ01000011">
    <property type="protein sequence ID" value="SFK93931.1"/>
    <property type="molecule type" value="Genomic_DNA"/>
</dbReference>
<comment type="similarity">
    <text evidence="1 2">Belongs to the short-chain dehydrogenases/reductases (SDR) family.</text>
</comment>
<sequence>MSGQLAGQVAIITGGSRGIGREMALLFAREGADIAFCHLDDEAGAAEVAGGIAALGRRAFHRSVDVADSDGLRGFIRDAEAALGPCDVLCSNAGMNLRGPFETLPDEHFDRVIAVHVKAAWVSAKAVWDGMAARGRGRIIVTASQLAFKGGIGIVPYVTAKAALVGFVRALSREGAPKGILVNAIAPGPVTTDLTAQLGEGWAERTGAGLPIGRVGKPAEIAAAALLLASSPGGDFFVGATISPNGGDVMH</sequence>
<protein>
    <submittedName>
        <fullName evidence="3">3-oxoacyl-[acyl-carrier protein] reductase</fullName>
    </submittedName>
</protein>
<dbReference type="PRINTS" id="PR00080">
    <property type="entry name" value="SDRFAMILY"/>
</dbReference>
<evidence type="ECO:0000313" key="4">
    <source>
        <dbReference type="Proteomes" id="UP000199473"/>
    </source>
</evidence>
<dbReference type="RefSeq" id="WP_092962194.1">
    <property type="nucleotide sequence ID" value="NZ_FOSQ01000011.1"/>
</dbReference>
<dbReference type="InterPro" id="IPR020904">
    <property type="entry name" value="Sc_DH/Rdtase_CS"/>
</dbReference>
<dbReference type="InterPro" id="IPR036291">
    <property type="entry name" value="NAD(P)-bd_dom_sf"/>
</dbReference>
<dbReference type="FunFam" id="3.40.50.720:FF:000084">
    <property type="entry name" value="Short-chain dehydrogenase reductase"/>
    <property type="match status" value="1"/>
</dbReference>
<dbReference type="CDD" id="cd05233">
    <property type="entry name" value="SDR_c"/>
    <property type="match status" value="1"/>
</dbReference>
<dbReference type="InterPro" id="IPR002347">
    <property type="entry name" value="SDR_fam"/>
</dbReference>
<dbReference type="OrthoDB" id="9803333at2"/>
<evidence type="ECO:0000256" key="1">
    <source>
        <dbReference type="ARBA" id="ARBA00006484"/>
    </source>
</evidence>
<accession>A0A1I4DPQ3</accession>
<evidence type="ECO:0000313" key="3">
    <source>
        <dbReference type="EMBL" id="SFK93931.1"/>
    </source>
</evidence>
<evidence type="ECO:0000256" key="2">
    <source>
        <dbReference type="RuleBase" id="RU000363"/>
    </source>
</evidence>
<keyword evidence="4" id="KW-1185">Reference proteome</keyword>
<name>A0A1I4DPQ3_9PROT</name>
<dbReference type="AlphaFoldDB" id="A0A1I4DPQ3"/>
<dbReference type="PROSITE" id="PS00061">
    <property type="entry name" value="ADH_SHORT"/>
    <property type="match status" value="1"/>
</dbReference>
<dbReference type="Proteomes" id="UP000199473">
    <property type="component" value="Unassembled WGS sequence"/>
</dbReference>
<dbReference type="PRINTS" id="PR00081">
    <property type="entry name" value="GDHRDH"/>
</dbReference>
<dbReference type="GO" id="GO:0032787">
    <property type="term" value="P:monocarboxylic acid metabolic process"/>
    <property type="evidence" value="ECO:0007669"/>
    <property type="project" value="UniProtKB-ARBA"/>
</dbReference>
<dbReference type="InterPro" id="IPR050259">
    <property type="entry name" value="SDR"/>
</dbReference>
<proteinExistence type="inferred from homology"/>
<reference evidence="3 4" key="1">
    <citation type="submission" date="2016-10" db="EMBL/GenBank/DDBJ databases">
        <authorList>
            <person name="de Groot N.N."/>
        </authorList>
    </citation>
    <scope>NUCLEOTIDE SEQUENCE [LARGE SCALE GENOMIC DNA]</scope>
    <source>
        <strain evidence="3 4">DSM 19981</strain>
    </source>
</reference>
<dbReference type="Pfam" id="PF00106">
    <property type="entry name" value="adh_short"/>
    <property type="match status" value="1"/>
</dbReference>
<dbReference type="SUPFAM" id="SSF51735">
    <property type="entry name" value="NAD(P)-binding Rossmann-fold domains"/>
    <property type="match status" value="1"/>
</dbReference>
<dbReference type="PANTHER" id="PTHR42879:SF2">
    <property type="entry name" value="3-OXOACYL-[ACYL-CARRIER-PROTEIN] REDUCTASE FABG"/>
    <property type="match status" value="1"/>
</dbReference>
<gene>
    <name evidence="3" type="ORF">SAMN02745775_111108</name>
</gene>
<dbReference type="STRING" id="1123062.SAMN02745775_111108"/>
<organism evidence="3 4">
    <name type="scientific">Falsiroseomonas stagni DSM 19981</name>
    <dbReference type="NCBI Taxonomy" id="1123062"/>
    <lineage>
        <taxon>Bacteria</taxon>
        <taxon>Pseudomonadati</taxon>
        <taxon>Pseudomonadota</taxon>
        <taxon>Alphaproteobacteria</taxon>
        <taxon>Acetobacterales</taxon>
        <taxon>Roseomonadaceae</taxon>
        <taxon>Falsiroseomonas</taxon>
    </lineage>
</organism>
<dbReference type="Gene3D" id="3.40.50.720">
    <property type="entry name" value="NAD(P)-binding Rossmann-like Domain"/>
    <property type="match status" value="1"/>
</dbReference>
<dbReference type="PANTHER" id="PTHR42879">
    <property type="entry name" value="3-OXOACYL-(ACYL-CARRIER-PROTEIN) REDUCTASE"/>
    <property type="match status" value="1"/>
</dbReference>